<proteinExistence type="predicted"/>
<feature type="domain" description="C-type lectin" evidence="2">
    <location>
        <begin position="242"/>
        <end position="356"/>
    </location>
</feature>
<dbReference type="CDD" id="cd00037">
    <property type="entry name" value="CLECT"/>
    <property type="match status" value="2"/>
</dbReference>
<dbReference type="InterPro" id="IPR016187">
    <property type="entry name" value="CTDL_fold"/>
</dbReference>
<dbReference type="GeneID" id="106157772"/>
<dbReference type="KEGG" id="lak:106157772"/>
<dbReference type="InterPro" id="IPR016186">
    <property type="entry name" value="C-type_lectin-like/link_sf"/>
</dbReference>
<evidence type="ECO:0000256" key="1">
    <source>
        <dbReference type="ARBA" id="ARBA00023157"/>
    </source>
</evidence>
<keyword evidence="1" id="KW-1015">Disulfide bond</keyword>
<dbReference type="InterPro" id="IPR018378">
    <property type="entry name" value="C-type_lectin_CS"/>
</dbReference>
<dbReference type="RefSeq" id="XP_013388975.1">
    <property type="nucleotide sequence ID" value="XM_013533521.1"/>
</dbReference>
<evidence type="ECO:0000313" key="3">
    <source>
        <dbReference type="Proteomes" id="UP000085678"/>
    </source>
</evidence>
<feature type="domain" description="C-type lectin" evidence="2">
    <location>
        <begin position="1"/>
        <end position="58"/>
    </location>
</feature>
<dbReference type="Pfam" id="PF00059">
    <property type="entry name" value="Lectin_C"/>
    <property type="match status" value="3"/>
</dbReference>
<keyword evidence="3" id="KW-1185">Reference proteome</keyword>
<gene>
    <name evidence="4" type="primary">LOC106157772</name>
</gene>
<dbReference type="Gene3D" id="3.10.100.10">
    <property type="entry name" value="Mannose-Binding Protein A, subunit A"/>
    <property type="match status" value="3"/>
</dbReference>
<dbReference type="PROSITE" id="PS50041">
    <property type="entry name" value="C_TYPE_LECTIN_2"/>
    <property type="match status" value="3"/>
</dbReference>
<dbReference type="OrthoDB" id="6226225at2759"/>
<reference evidence="4" key="1">
    <citation type="submission" date="2025-08" db="UniProtKB">
        <authorList>
            <consortium name="RefSeq"/>
        </authorList>
    </citation>
    <scope>IDENTIFICATION</scope>
    <source>
        <tissue evidence="4">Gonads</tissue>
    </source>
</reference>
<dbReference type="PROSITE" id="PS00615">
    <property type="entry name" value="C_TYPE_LECTIN_1"/>
    <property type="match status" value="1"/>
</dbReference>
<dbReference type="AlphaFoldDB" id="A0A1S3HSG1"/>
<sequence length="395" mass="44303">MGLASQYTWSDGTSFNYSNWEVGQPDNHNGRENCVAMYPHTGKWRDDNCAGARSWICMAPIAATTLPSVTTPSATENTECGVKWKSHGEYCYFLSDRPRPGEGAPMSWYRARQHCVHMGGDLLSINTREEADFITTHISQTIHLKMWLGANDLDLQGYRWSDGTPMLYTNWAKGQPSSQYGEQRCLSVNTGKENTQPGTLNDDPCTELLPFICKKPKTGGTPGTITTTPTIRGFCPRGFGGIGNRCFAFFGDGERDRKNWTDAAAACAALGPAYSLASITNSLEQAYITSRLQYKETTFWIGLNDFDNEYFFHWVTNEEVAYENWDRFEPAAYQNGILALKKICLRSISARDDNKWVCQYHDNSEGFLSPTLNSVRTVDQSGSHSITYLFMGQKN</sequence>
<dbReference type="InterPro" id="IPR050111">
    <property type="entry name" value="C-type_lectin/snaclec_domain"/>
</dbReference>
<organism evidence="3 4">
    <name type="scientific">Lingula anatina</name>
    <name type="common">Brachiopod</name>
    <name type="synonym">Lingula unguis</name>
    <dbReference type="NCBI Taxonomy" id="7574"/>
    <lineage>
        <taxon>Eukaryota</taxon>
        <taxon>Metazoa</taxon>
        <taxon>Spiralia</taxon>
        <taxon>Lophotrochozoa</taxon>
        <taxon>Brachiopoda</taxon>
        <taxon>Linguliformea</taxon>
        <taxon>Lingulata</taxon>
        <taxon>Lingulida</taxon>
        <taxon>Linguloidea</taxon>
        <taxon>Lingulidae</taxon>
        <taxon>Lingula</taxon>
    </lineage>
</organism>
<evidence type="ECO:0000259" key="2">
    <source>
        <dbReference type="PROSITE" id="PS50041"/>
    </source>
</evidence>
<dbReference type="Proteomes" id="UP000085678">
    <property type="component" value="Unplaced"/>
</dbReference>
<dbReference type="InParanoid" id="A0A1S3HSG1"/>
<name>A0A1S3HSG1_LINAN</name>
<accession>A0A1S3HSG1</accession>
<dbReference type="SUPFAM" id="SSF56436">
    <property type="entry name" value="C-type lectin-like"/>
    <property type="match status" value="3"/>
</dbReference>
<dbReference type="SMART" id="SM00034">
    <property type="entry name" value="CLECT"/>
    <property type="match status" value="2"/>
</dbReference>
<feature type="domain" description="C-type lectin" evidence="2">
    <location>
        <begin position="87"/>
        <end position="214"/>
    </location>
</feature>
<protein>
    <submittedName>
        <fullName evidence="4">C-type mannose receptor 2-like</fullName>
    </submittedName>
</protein>
<dbReference type="PANTHER" id="PTHR22803">
    <property type="entry name" value="MANNOSE, PHOSPHOLIPASE, LECTIN RECEPTOR RELATED"/>
    <property type="match status" value="1"/>
</dbReference>
<evidence type="ECO:0000313" key="4">
    <source>
        <dbReference type="RefSeq" id="XP_013388975.1"/>
    </source>
</evidence>
<dbReference type="InterPro" id="IPR001304">
    <property type="entry name" value="C-type_lectin-like"/>
</dbReference>